<evidence type="ECO:0000256" key="4">
    <source>
        <dbReference type="ARBA" id="ARBA00062892"/>
    </source>
</evidence>
<dbReference type="Proteomes" id="UP000824540">
    <property type="component" value="Unassembled WGS sequence"/>
</dbReference>
<evidence type="ECO:0000259" key="7">
    <source>
        <dbReference type="PROSITE" id="PS51391"/>
    </source>
</evidence>
<feature type="compositionally biased region" description="Polar residues" evidence="6">
    <location>
        <begin position="586"/>
        <end position="603"/>
    </location>
</feature>
<dbReference type="SMART" id="SM00582">
    <property type="entry name" value="RPR"/>
    <property type="match status" value="1"/>
</dbReference>
<reference evidence="8" key="1">
    <citation type="thesis" date="2021" institute="BYU ScholarsArchive" country="Provo, UT, USA">
        <title>Applications of and Algorithms for Genome Assembly and Genomic Analyses with an Emphasis on Marine Teleosts.</title>
        <authorList>
            <person name="Pickett B.D."/>
        </authorList>
    </citation>
    <scope>NUCLEOTIDE SEQUENCE</scope>
    <source>
        <strain evidence="8">HI-2016</strain>
    </source>
</reference>
<organism evidence="8 9">
    <name type="scientific">Albula glossodonta</name>
    <name type="common">roundjaw bonefish</name>
    <dbReference type="NCBI Taxonomy" id="121402"/>
    <lineage>
        <taxon>Eukaryota</taxon>
        <taxon>Metazoa</taxon>
        <taxon>Chordata</taxon>
        <taxon>Craniata</taxon>
        <taxon>Vertebrata</taxon>
        <taxon>Euteleostomi</taxon>
        <taxon>Actinopterygii</taxon>
        <taxon>Neopterygii</taxon>
        <taxon>Teleostei</taxon>
        <taxon>Albuliformes</taxon>
        <taxon>Albulidae</taxon>
        <taxon>Albula</taxon>
    </lineage>
</organism>
<feature type="domain" description="CID" evidence="7">
    <location>
        <begin position="14"/>
        <end position="144"/>
    </location>
</feature>
<dbReference type="EMBL" id="JAFBMS010000018">
    <property type="protein sequence ID" value="KAG9345423.1"/>
    <property type="molecule type" value="Genomic_DNA"/>
</dbReference>
<keyword evidence="2" id="KW-0597">Phosphoprotein</keyword>
<feature type="region of interest" description="Disordered" evidence="6">
    <location>
        <begin position="1105"/>
        <end position="1352"/>
    </location>
</feature>
<feature type="region of interest" description="Disordered" evidence="6">
    <location>
        <begin position="474"/>
        <end position="518"/>
    </location>
</feature>
<evidence type="ECO:0000256" key="1">
    <source>
        <dbReference type="ARBA" id="ARBA00022481"/>
    </source>
</evidence>
<feature type="compositionally biased region" description="Pro residues" evidence="6">
    <location>
        <begin position="1340"/>
        <end position="1352"/>
    </location>
</feature>
<feature type="compositionally biased region" description="Acidic residues" evidence="6">
    <location>
        <begin position="378"/>
        <end position="389"/>
    </location>
</feature>
<dbReference type="GO" id="GO:0000993">
    <property type="term" value="F:RNA polymerase II complex binding"/>
    <property type="evidence" value="ECO:0007669"/>
    <property type="project" value="TreeGrafter"/>
</dbReference>
<dbReference type="PANTHER" id="PTHR12460">
    <property type="entry name" value="CYCLIN-DEPENDENT KINASE INHIBITOR-RELATED PROTEIN"/>
    <property type="match status" value="1"/>
</dbReference>
<feature type="compositionally biased region" description="Polar residues" evidence="6">
    <location>
        <begin position="736"/>
        <end position="752"/>
    </location>
</feature>
<dbReference type="InterPro" id="IPR006569">
    <property type="entry name" value="CID_dom"/>
</dbReference>
<dbReference type="FunFam" id="1.25.40.90:FF:000020">
    <property type="entry name" value="regulation of nuclear pre-mRNA domain-containing protein 2 isoform X1"/>
    <property type="match status" value="1"/>
</dbReference>
<feature type="region of interest" description="Disordered" evidence="6">
    <location>
        <begin position="558"/>
        <end position="660"/>
    </location>
</feature>
<feature type="compositionally biased region" description="Basic and acidic residues" evidence="6">
    <location>
        <begin position="616"/>
        <end position="636"/>
    </location>
</feature>
<feature type="compositionally biased region" description="Gly residues" evidence="6">
    <location>
        <begin position="317"/>
        <end position="332"/>
    </location>
</feature>
<comment type="subunit">
    <text evidence="4">Associates with the RNA polymerase II complex.</text>
</comment>
<feature type="region of interest" description="Disordered" evidence="6">
    <location>
        <begin position="672"/>
        <end position="914"/>
    </location>
</feature>
<feature type="compositionally biased region" description="Pro residues" evidence="6">
    <location>
        <begin position="435"/>
        <end position="451"/>
    </location>
</feature>
<dbReference type="InterPro" id="IPR008942">
    <property type="entry name" value="ENTH_VHS"/>
</dbReference>
<evidence type="ECO:0000313" key="8">
    <source>
        <dbReference type="EMBL" id="KAG9345423.1"/>
    </source>
</evidence>
<sequence length="1352" mass="142219">MAAGATSSHGGRGSSSSLESSLDRRFQGVSNTMESIQGLSTWCIENKKYHNLIVRYWMKWLRKSEAAHRLNLFYLANDVIQNCKRKNAIVYRTSFAEVLPEAALLVKDGKVRKSVERIFTIWEERNVYPDELISELKASLVKKEPPPAPVNPKAALKSKIVAEFAPQAFIEQLSTYKRSLEEAELKEKQLSALRVDVCSTEALKRLKDKAGGKKFSKDFEEGSGKLQEFVGFLEHQMKGGPPLLEALGNADVFYEMQYKEVKIVANAYKTFANRVSNLKRKLDALKATLPDPDDSPIPSPSEDAPSPTGSESPFHGMGVGNTRGEGVAGTGGTADMDIDGQAMDDGAEAGITLGDVPSPLSSPGGARGHGEGDNRDVEDMELSEGEEAESTSIIVEERREKPAPVAVSKPTPTAAATPPPLRTSEEPPAKQAPLPSTPNPTPSTPATPATPLPVNLANVDLGKISSILSSLTSVMKSTGVSPVSRPSPGTPTTSSAHGSALKPPTPSPGGSQASNPLASILSRVDITPEGILSALSKTQGQSAGLQGLSSLLHSVAGNASSGAVKERTPSSSSTPAPHGHSYAPPESTTSSAATVGGKTSTAPTVPKQKPPLGNNYKREQDRERERGREQEKESRDSAAPVLPSPSSLESKIHKFLQGNPGFSGLNLSIPILGSGQGSGSDSPLLGSENVDGTPVRDETGGTPTQDEIMDKPGSESLALLSDSGPMGGVQKRAPTTGHNLSPTAYRSDSWDASISPRDLFGEVEGRDGDYRSSRYANFGMEKKPVKLVSKPKGEDSVKRKTAGPVSASTSSLSLSTSAHQDSKPSHTKARKDGNNLGKPNFYDGGGGGERSGSAGSEAYPHHSLSAPERLKSAGGRKAGGGPEEGSKEREGEGEGGKEKVSASLSPTCESQSPHYHRIETLVSSSSCGEGAPIETLGYSNRRMSGERIQTVESIRVIGRGMRTHPRGGGVAGARPGPAGGTWYDEAYVERPPPSLGLPPHPGNPSQGSADEMATSALPPPHLLPPHPHQFPPFEERPLMPYPGEDPHHSRQHPHQRPPPTSFFSSPPPPIPQPPPPPIPQPPPPPRDFLSPPSAVMVGGVLVPVDRVLPFPPSRPDGVERVAGASGGSGSSGGSSAVGAGNPNPHCPPPPLMSSLLGDPPPFKDLPRPSTVKEHFSQLHAPPLHRPGTPGPPPPLLGRSREGPSPPPSSSSSSSTASSTAAPPSPSGDPPPLLLPPTRHPAPAAPTQQTQRPPASPPAQSRNHRRPPSPLSLLRLPSPSPRPHLRPPHSAPLPQRPFLHGRPPHPMRPPLFDRDPLFQGGKRSGPPFSGAPGGGVGGAPFYPPKRPFLPPRY</sequence>
<feature type="compositionally biased region" description="Pro residues" evidence="6">
    <location>
        <begin position="990"/>
        <end position="1002"/>
    </location>
</feature>
<feature type="compositionally biased region" description="Basic and acidic residues" evidence="6">
    <location>
        <begin position="759"/>
        <end position="772"/>
    </location>
</feature>
<feature type="compositionally biased region" description="Low complexity" evidence="6">
    <location>
        <begin position="806"/>
        <end position="818"/>
    </location>
</feature>
<proteinExistence type="predicted"/>
<feature type="region of interest" description="Disordered" evidence="6">
    <location>
        <begin position="1"/>
        <end position="20"/>
    </location>
</feature>
<dbReference type="OrthoDB" id="10069473at2759"/>
<gene>
    <name evidence="8" type="ORF">JZ751_009970</name>
</gene>
<feature type="compositionally biased region" description="Low complexity" evidence="6">
    <location>
        <begin position="403"/>
        <end position="416"/>
    </location>
</feature>
<evidence type="ECO:0000256" key="3">
    <source>
        <dbReference type="ARBA" id="ARBA00022990"/>
    </source>
</evidence>
<feature type="compositionally biased region" description="Polar residues" evidence="6">
    <location>
        <begin position="902"/>
        <end position="913"/>
    </location>
</feature>
<accession>A0A8T2NWQ4</accession>
<feature type="compositionally biased region" description="Low complexity" evidence="6">
    <location>
        <begin position="477"/>
        <end position="495"/>
    </location>
</feature>
<feature type="compositionally biased region" description="Basic and acidic residues" evidence="6">
    <location>
        <begin position="1164"/>
        <end position="1176"/>
    </location>
</feature>
<dbReference type="Gene3D" id="1.25.40.90">
    <property type="match status" value="1"/>
</dbReference>
<keyword evidence="9" id="KW-1185">Reference proteome</keyword>
<feature type="compositionally biased region" description="Basic and acidic residues" evidence="6">
    <location>
        <begin position="884"/>
        <end position="900"/>
    </location>
</feature>
<dbReference type="Gene3D" id="6.10.250.2560">
    <property type="match status" value="1"/>
</dbReference>
<keyword evidence="3" id="KW-0007">Acetylation</keyword>
<evidence type="ECO:0000256" key="5">
    <source>
        <dbReference type="ARBA" id="ARBA00067342"/>
    </source>
</evidence>
<feature type="compositionally biased region" description="Basic and acidic residues" evidence="6">
    <location>
        <begin position="368"/>
        <end position="377"/>
    </location>
</feature>
<dbReference type="Pfam" id="PF04818">
    <property type="entry name" value="CID"/>
    <property type="match status" value="1"/>
</dbReference>
<protein>
    <recommendedName>
        <fullName evidence="5">Regulation of nuclear pre-mRNA domain-containing protein 2</fullName>
    </recommendedName>
</protein>
<feature type="compositionally biased region" description="Low complexity" evidence="6">
    <location>
        <begin position="1244"/>
        <end position="1260"/>
    </location>
</feature>
<dbReference type="SUPFAM" id="SSF48464">
    <property type="entry name" value="ENTH/VHS domain"/>
    <property type="match status" value="1"/>
</dbReference>
<feature type="compositionally biased region" description="Low complexity" evidence="6">
    <location>
        <begin position="1209"/>
        <end position="1221"/>
    </location>
</feature>
<feature type="compositionally biased region" description="Pro residues" evidence="6">
    <location>
        <begin position="1017"/>
        <end position="1030"/>
    </location>
</feature>
<keyword evidence="1" id="KW-0488">Methylation</keyword>
<feature type="compositionally biased region" description="Pro residues" evidence="6">
    <location>
        <begin position="1222"/>
        <end position="1243"/>
    </location>
</feature>
<dbReference type="GO" id="GO:0031124">
    <property type="term" value="P:mRNA 3'-end processing"/>
    <property type="evidence" value="ECO:0007669"/>
    <property type="project" value="TreeGrafter"/>
</dbReference>
<feature type="compositionally biased region" description="Polar residues" evidence="6">
    <location>
        <begin position="508"/>
        <end position="517"/>
    </location>
</feature>
<feature type="compositionally biased region" description="Pro residues" evidence="6">
    <location>
        <begin position="1056"/>
        <end position="1086"/>
    </location>
</feature>
<evidence type="ECO:0000256" key="2">
    <source>
        <dbReference type="ARBA" id="ARBA00022553"/>
    </source>
</evidence>
<feature type="region of interest" description="Disordered" evidence="6">
    <location>
        <begin position="287"/>
        <end position="454"/>
    </location>
</feature>
<dbReference type="PANTHER" id="PTHR12460:SF40">
    <property type="entry name" value="REGULATION OF NUCLEAR PRE-MRNA DOMAIN-CONTAINING PROTEIN 2"/>
    <property type="match status" value="1"/>
</dbReference>
<evidence type="ECO:0000313" key="9">
    <source>
        <dbReference type="Proteomes" id="UP000824540"/>
    </source>
</evidence>
<name>A0A8T2NWQ4_9TELE</name>
<evidence type="ECO:0000256" key="6">
    <source>
        <dbReference type="SAM" id="MobiDB-lite"/>
    </source>
</evidence>
<feature type="compositionally biased region" description="Low complexity" evidence="6">
    <location>
        <begin position="1133"/>
        <end position="1143"/>
    </location>
</feature>
<feature type="region of interest" description="Disordered" evidence="6">
    <location>
        <begin position="954"/>
        <end position="1093"/>
    </location>
</feature>
<dbReference type="PROSITE" id="PS51391">
    <property type="entry name" value="CID"/>
    <property type="match status" value="1"/>
</dbReference>
<feature type="compositionally biased region" description="Low complexity" evidence="6">
    <location>
        <begin position="637"/>
        <end position="649"/>
    </location>
</feature>
<comment type="caution">
    <text evidence="8">The sequence shown here is derived from an EMBL/GenBank/DDBJ whole genome shotgun (WGS) entry which is preliminary data.</text>
</comment>